<evidence type="ECO:0000313" key="2">
    <source>
        <dbReference type="EMBL" id="EKR62881.1"/>
    </source>
</evidence>
<name>A0A828YVU2_9LEPT</name>
<dbReference type="Proteomes" id="UP000001338">
    <property type="component" value="Unassembled WGS sequence"/>
</dbReference>
<accession>A0A828YVU2</accession>
<sequence>MRNHKSDVSNIPGGKMNKNEMLISLSESKKATSVKRIF</sequence>
<comment type="caution">
    <text evidence="2">The sequence shown here is derived from an EMBL/GenBank/DDBJ whole genome shotgun (WGS) entry which is preliminary data.</text>
</comment>
<dbReference type="EMBL" id="AFLV02000065">
    <property type="protein sequence ID" value="EKR62881.1"/>
    <property type="molecule type" value="Genomic_DNA"/>
</dbReference>
<evidence type="ECO:0000313" key="3">
    <source>
        <dbReference type="Proteomes" id="UP000001338"/>
    </source>
</evidence>
<gene>
    <name evidence="2" type="ORF">LEP1GSC036_2394</name>
</gene>
<evidence type="ECO:0000256" key="1">
    <source>
        <dbReference type="SAM" id="MobiDB-lite"/>
    </source>
</evidence>
<reference evidence="2 3" key="1">
    <citation type="submission" date="2012-10" db="EMBL/GenBank/DDBJ databases">
        <authorList>
            <person name="Harkins D.M."/>
            <person name="Durkin A.S."/>
            <person name="Brinkac L.M."/>
            <person name="Haft D.H."/>
            <person name="Selengut J.D."/>
            <person name="Sanka R."/>
            <person name="DePew J."/>
            <person name="Purushe J."/>
            <person name="Whelen A.C."/>
            <person name="Vinetz J.M."/>
            <person name="Sutton G.G."/>
            <person name="Nierman W.C."/>
            <person name="Fouts D.E."/>
        </authorList>
    </citation>
    <scope>NUCLEOTIDE SEQUENCE [LARGE SCALE GENOMIC DNA]</scope>
    <source>
        <strain evidence="2 3">2006001853</strain>
    </source>
</reference>
<organism evidence="2 3">
    <name type="scientific">Leptospira weilii str. 2006001853</name>
    <dbReference type="NCBI Taxonomy" id="1001589"/>
    <lineage>
        <taxon>Bacteria</taxon>
        <taxon>Pseudomonadati</taxon>
        <taxon>Spirochaetota</taxon>
        <taxon>Spirochaetia</taxon>
        <taxon>Leptospirales</taxon>
        <taxon>Leptospiraceae</taxon>
        <taxon>Leptospira</taxon>
    </lineage>
</organism>
<feature type="region of interest" description="Disordered" evidence="1">
    <location>
        <begin position="1"/>
        <end position="22"/>
    </location>
</feature>
<protein>
    <submittedName>
        <fullName evidence="2">Uncharacterized protein</fullName>
    </submittedName>
</protein>
<dbReference type="AlphaFoldDB" id="A0A828YVU2"/>
<proteinExistence type="predicted"/>